<protein>
    <submittedName>
        <fullName evidence="1">DUF4192 domain-containing protein</fullName>
    </submittedName>
</protein>
<proteinExistence type="predicted"/>
<evidence type="ECO:0000313" key="2">
    <source>
        <dbReference type="Proteomes" id="UP001596266"/>
    </source>
</evidence>
<comment type="caution">
    <text evidence="1">The sequence shown here is derived from an EMBL/GenBank/DDBJ whole genome shotgun (WGS) entry which is preliminary data.</text>
</comment>
<accession>A0ABW1X1U7</accession>
<sequence length="328" mass="35438">MTTTTESAQARLTLHDTEDFLAIAPYLLGYQPEERLVAVVLSGRRLAVTAAMPLAAFDDVVDAYEAFMPPFEQVRDPKVALMAWTDDAELAEYALGLAEVWVGAEHLLDSVVVTSDRWWSRDGWGAGRTEELAHGRAAAEAVLAGLGVAGSRDDAVRAVLGPDAVDPAVFDAVERAWDGRHVRPADAVGLARQLMERPGDLPLDQVAALVVMVQDVDVRDAVWLAMDRAHAEGHLSLWSRIVAVTPSEWALVPVLLLGCASWVSGQGAVMVAAIERALDLDPTCSLAHLLSDVNRQALSPQVWEESRAAMVFGLPGPLNVSDRLGWER</sequence>
<organism evidence="1 2">
    <name type="scientific">Luteococcus sanguinis</name>
    <dbReference type="NCBI Taxonomy" id="174038"/>
    <lineage>
        <taxon>Bacteria</taxon>
        <taxon>Bacillati</taxon>
        <taxon>Actinomycetota</taxon>
        <taxon>Actinomycetes</taxon>
        <taxon>Propionibacteriales</taxon>
        <taxon>Propionibacteriaceae</taxon>
        <taxon>Luteococcus</taxon>
    </lineage>
</organism>
<evidence type="ECO:0000313" key="1">
    <source>
        <dbReference type="EMBL" id="MFC6397131.1"/>
    </source>
</evidence>
<name>A0ABW1X1U7_9ACTN</name>
<keyword evidence="2" id="KW-1185">Reference proteome</keyword>
<dbReference type="Pfam" id="PF13830">
    <property type="entry name" value="DUF4192"/>
    <property type="match status" value="1"/>
</dbReference>
<dbReference type="RefSeq" id="WP_343884676.1">
    <property type="nucleotide sequence ID" value="NZ_BAAAKI010000003.1"/>
</dbReference>
<reference evidence="2" key="1">
    <citation type="journal article" date="2019" name="Int. J. Syst. Evol. Microbiol.">
        <title>The Global Catalogue of Microorganisms (GCM) 10K type strain sequencing project: providing services to taxonomists for standard genome sequencing and annotation.</title>
        <authorList>
            <consortium name="The Broad Institute Genomics Platform"/>
            <consortium name="The Broad Institute Genome Sequencing Center for Infectious Disease"/>
            <person name="Wu L."/>
            <person name="Ma J."/>
        </authorList>
    </citation>
    <scope>NUCLEOTIDE SEQUENCE [LARGE SCALE GENOMIC DNA]</scope>
    <source>
        <strain evidence="2">CGMCC 1.15277</strain>
    </source>
</reference>
<dbReference type="EMBL" id="JBHSUA010000018">
    <property type="protein sequence ID" value="MFC6397131.1"/>
    <property type="molecule type" value="Genomic_DNA"/>
</dbReference>
<dbReference type="InterPro" id="IPR025447">
    <property type="entry name" value="DUF4192"/>
</dbReference>
<gene>
    <name evidence="1" type="ORF">ACFP57_09090</name>
</gene>
<dbReference type="Proteomes" id="UP001596266">
    <property type="component" value="Unassembled WGS sequence"/>
</dbReference>